<dbReference type="Pfam" id="PF02769">
    <property type="entry name" value="AIRS_C"/>
    <property type="match status" value="1"/>
</dbReference>
<dbReference type="UniPathway" id="UPA00060">
    <property type="reaction ID" value="UER00142"/>
</dbReference>
<keyword evidence="1" id="KW-0460">Magnesium</keyword>
<feature type="binding site" evidence="1">
    <location>
        <position position="77"/>
    </location>
    <ligand>
        <name>Mg(2+)</name>
        <dbReference type="ChEBI" id="CHEBI:18420"/>
        <label>4</label>
    </ligand>
</feature>
<feature type="binding site" evidence="1">
    <location>
        <position position="213"/>
    </location>
    <ligand>
        <name>Mg(2+)</name>
        <dbReference type="ChEBI" id="CHEBI:18420"/>
        <label>3</label>
    </ligand>
</feature>
<dbReference type="GO" id="GO:0009228">
    <property type="term" value="P:thiamine biosynthetic process"/>
    <property type="evidence" value="ECO:0007669"/>
    <property type="project" value="UniProtKB-KW"/>
</dbReference>
<dbReference type="InterPro" id="IPR010918">
    <property type="entry name" value="PurM-like_C_dom"/>
</dbReference>
<dbReference type="InterPro" id="IPR036921">
    <property type="entry name" value="PurM-like_N_sf"/>
</dbReference>
<keyword evidence="1" id="KW-0784">Thiamine biosynthesis</keyword>
<keyword evidence="1" id="KW-0067">ATP-binding</keyword>
<evidence type="ECO:0000313" key="4">
    <source>
        <dbReference type="EMBL" id="TQS44262.1"/>
    </source>
</evidence>
<keyword evidence="1 4" id="KW-0418">Kinase</keyword>
<evidence type="ECO:0000259" key="2">
    <source>
        <dbReference type="Pfam" id="PF00586"/>
    </source>
</evidence>
<keyword evidence="1 4" id="KW-0808">Transferase</keyword>
<feature type="binding site" evidence="1">
    <location>
        <position position="55"/>
    </location>
    <ligand>
        <name>substrate</name>
    </ligand>
</feature>
<feature type="binding site" evidence="1">
    <location>
        <position position="216"/>
    </location>
    <ligand>
        <name>Mg(2+)</name>
        <dbReference type="ChEBI" id="CHEBI:18420"/>
        <label>5</label>
    </ligand>
</feature>
<dbReference type="SUPFAM" id="SSF55326">
    <property type="entry name" value="PurM N-terminal domain-like"/>
    <property type="match status" value="1"/>
</dbReference>
<feature type="domain" description="PurM-like N-terminal" evidence="2">
    <location>
        <begin position="30"/>
        <end position="142"/>
    </location>
</feature>
<dbReference type="HAMAP" id="MF_02128">
    <property type="entry name" value="TMP_kinase"/>
    <property type="match status" value="1"/>
</dbReference>
<feature type="binding site" evidence="1">
    <location>
        <position position="77"/>
    </location>
    <ligand>
        <name>Mg(2+)</name>
        <dbReference type="ChEBI" id="CHEBI:18420"/>
        <label>3</label>
    </ligand>
</feature>
<dbReference type="EC" id="2.7.4.16" evidence="1"/>
<dbReference type="NCBIfam" id="NF004351">
    <property type="entry name" value="PRK05731.1-4"/>
    <property type="match status" value="1"/>
</dbReference>
<dbReference type="InterPro" id="IPR006283">
    <property type="entry name" value="ThiL-like"/>
</dbReference>
<dbReference type="Gene3D" id="3.90.650.10">
    <property type="entry name" value="PurM-like C-terminal domain"/>
    <property type="match status" value="1"/>
</dbReference>
<comment type="catalytic activity">
    <reaction evidence="1">
        <text>thiamine phosphate + ATP = thiamine diphosphate + ADP</text>
        <dbReference type="Rhea" id="RHEA:15913"/>
        <dbReference type="ChEBI" id="CHEBI:30616"/>
        <dbReference type="ChEBI" id="CHEBI:37575"/>
        <dbReference type="ChEBI" id="CHEBI:58937"/>
        <dbReference type="ChEBI" id="CHEBI:456216"/>
        <dbReference type="EC" id="2.7.4.16"/>
    </reaction>
</comment>
<feature type="binding site" evidence="1">
    <location>
        <position position="151"/>
    </location>
    <ligand>
        <name>ATP</name>
        <dbReference type="ChEBI" id="CHEBI:30616"/>
    </ligand>
</feature>
<dbReference type="CDD" id="cd02194">
    <property type="entry name" value="ThiL"/>
    <property type="match status" value="1"/>
</dbReference>
<feature type="domain" description="PurM-like C-terminal" evidence="3">
    <location>
        <begin position="155"/>
        <end position="246"/>
    </location>
</feature>
<sequence>MTVSDIGEAGLLERVFPRLPESRVTLLGPGDDAALVAVRGGRVVATTDVLVEGRHFRQDWSSPRDVGRKAAAQNLADVAAMGGIGTALLIGLALPGDTETAWVDAFYDGLREECELVGAGVVGGDLVRTDHGITIAVTALGSMRGREPVTRSGAKPGDVVAIAGRVGWSAAGLAVLSRGFRTPRALVDAHRFPVVPYAAGPAAADLGATAMCDVSDGLVADLRAIAVASGVSIEITTDVLEVTPQMRDAATALGVDPVRWLLDGGEDHALIASFPAGTELPAPWLTLGRVVRGRGVYVDGQPSSDQGFDHFR</sequence>
<feature type="binding site" evidence="1">
    <location>
        <position position="107"/>
    </location>
    <ligand>
        <name>ATP</name>
        <dbReference type="ChEBI" id="CHEBI:30616"/>
    </ligand>
</feature>
<evidence type="ECO:0000256" key="1">
    <source>
        <dbReference type="HAMAP-Rule" id="MF_02128"/>
    </source>
</evidence>
<gene>
    <name evidence="1" type="primary">thiL</name>
    <name evidence="4" type="ORF">FL583_15110</name>
</gene>
<evidence type="ECO:0000313" key="5">
    <source>
        <dbReference type="Proteomes" id="UP000317982"/>
    </source>
</evidence>
<feature type="binding site" evidence="1">
    <location>
        <begin position="124"/>
        <end position="125"/>
    </location>
    <ligand>
        <name>ATP</name>
        <dbReference type="ChEBI" id="CHEBI:30616"/>
    </ligand>
</feature>
<dbReference type="Pfam" id="PF00586">
    <property type="entry name" value="AIRS"/>
    <property type="match status" value="1"/>
</dbReference>
<dbReference type="FunCoup" id="A0A545ASE9">
    <property type="interactions" value="143"/>
</dbReference>
<feature type="binding site" evidence="1">
    <location>
        <position position="32"/>
    </location>
    <ligand>
        <name>Mg(2+)</name>
        <dbReference type="ChEBI" id="CHEBI:18420"/>
        <label>3</label>
    </ligand>
</feature>
<organism evidence="4 5">
    <name type="scientific">Cryptosporangium phraense</name>
    <dbReference type="NCBI Taxonomy" id="2593070"/>
    <lineage>
        <taxon>Bacteria</taxon>
        <taxon>Bacillati</taxon>
        <taxon>Actinomycetota</taxon>
        <taxon>Actinomycetes</taxon>
        <taxon>Cryptosporangiales</taxon>
        <taxon>Cryptosporangiaceae</taxon>
        <taxon>Cryptosporangium</taxon>
    </lineage>
</organism>
<dbReference type="Proteomes" id="UP000317982">
    <property type="component" value="Unassembled WGS sequence"/>
</dbReference>
<keyword evidence="1" id="KW-0479">Metal-binding</keyword>
<evidence type="ECO:0000259" key="3">
    <source>
        <dbReference type="Pfam" id="PF02769"/>
    </source>
</evidence>
<dbReference type="PIRSF" id="PIRSF005303">
    <property type="entry name" value="Thiam_monoph_kin"/>
    <property type="match status" value="1"/>
</dbReference>
<feature type="binding site" evidence="1">
    <location>
        <position position="47"/>
    </location>
    <ligand>
        <name>Mg(2+)</name>
        <dbReference type="ChEBI" id="CHEBI:18420"/>
        <label>1</label>
    </ligand>
</feature>
<feature type="binding site" evidence="1">
    <location>
        <position position="125"/>
    </location>
    <ligand>
        <name>Mg(2+)</name>
        <dbReference type="ChEBI" id="CHEBI:18420"/>
        <label>1</label>
    </ligand>
</feature>
<reference evidence="4 5" key="1">
    <citation type="submission" date="2019-07" db="EMBL/GenBank/DDBJ databases">
        <title>Cryptosporangium phraense sp. nov., isolated from plant litter.</title>
        <authorList>
            <person name="Suriyachadkun C."/>
        </authorList>
    </citation>
    <scope>NUCLEOTIDE SEQUENCE [LARGE SCALE GENOMIC DNA]</scope>
    <source>
        <strain evidence="4 5">A-T 5661</strain>
    </source>
</reference>
<keyword evidence="5" id="KW-1185">Reference proteome</keyword>
<dbReference type="PANTHER" id="PTHR30270">
    <property type="entry name" value="THIAMINE-MONOPHOSPHATE KINASE"/>
    <property type="match status" value="1"/>
</dbReference>
<feature type="binding site" evidence="1">
    <location>
        <position position="48"/>
    </location>
    <ligand>
        <name>Mg(2+)</name>
        <dbReference type="ChEBI" id="CHEBI:18420"/>
        <label>2</label>
    </ligand>
</feature>
<comment type="caution">
    <text evidence="4">The sequence shown here is derived from an EMBL/GenBank/DDBJ whole genome shotgun (WGS) entry which is preliminary data.</text>
</comment>
<accession>A0A545ASE9</accession>
<comment type="miscellaneous">
    <text evidence="1">Reaction mechanism of ThiL seems to utilize a direct, inline transfer of the gamma-phosphate of ATP to TMP rather than a phosphorylated enzyme intermediate.</text>
</comment>
<name>A0A545ASE9_9ACTN</name>
<dbReference type="OrthoDB" id="9802811at2"/>
<dbReference type="InParanoid" id="A0A545ASE9"/>
<dbReference type="AlphaFoldDB" id="A0A545ASE9"/>
<dbReference type="NCBIfam" id="TIGR01379">
    <property type="entry name" value="thiL"/>
    <property type="match status" value="1"/>
</dbReference>
<dbReference type="Gene3D" id="3.30.1330.10">
    <property type="entry name" value="PurM-like, N-terminal domain"/>
    <property type="match status" value="1"/>
</dbReference>
<comment type="function">
    <text evidence="1">Catalyzes the ATP-dependent phosphorylation of thiamine-monophosphate (TMP) to form thiamine-pyrophosphate (TPP), the active form of vitamin B1.</text>
</comment>
<dbReference type="GO" id="GO:0009030">
    <property type="term" value="F:thiamine-phosphate kinase activity"/>
    <property type="evidence" value="ECO:0007669"/>
    <property type="project" value="UniProtKB-UniRule"/>
</dbReference>
<feature type="binding site" evidence="1">
    <location>
        <position position="46"/>
    </location>
    <ligand>
        <name>Mg(2+)</name>
        <dbReference type="ChEBI" id="CHEBI:18420"/>
        <label>4</label>
    </ligand>
</feature>
<dbReference type="InterPro" id="IPR036676">
    <property type="entry name" value="PurM-like_C_sf"/>
</dbReference>
<dbReference type="PANTHER" id="PTHR30270:SF0">
    <property type="entry name" value="THIAMINE-MONOPHOSPHATE KINASE"/>
    <property type="match status" value="1"/>
</dbReference>
<dbReference type="GO" id="GO:0005524">
    <property type="term" value="F:ATP binding"/>
    <property type="evidence" value="ECO:0007669"/>
    <property type="project" value="UniProtKB-UniRule"/>
</dbReference>
<keyword evidence="1" id="KW-0547">Nucleotide-binding</keyword>
<dbReference type="SUPFAM" id="SSF56042">
    <property type="entry name" value="PurM C-terminal domain-like"/>
    <property type="match status" value="1"/>
</dbReference>
<feature type="binding site" evidence="1">
    <location>
        <position position="215"/>
    </location>
    <ligand>
        <name>ATP</name>
        <dbReference type="ChEBI" id="CHEBI:30616"/>
    </ligand>
</feature>
<comment type="similarity">
    <text evidence="1">Belongs to the thiamine-monophosphate kinase family.</text>
</comment>
<feature type="binding site" evidence="1">
    <location>
        <position position="32"/>
    </location>
    <ligand>
        <name>Mg(2+)</name>
        <dbReference type="ChEBI" id="CHEBI:18420"/>
        <label>4</label>
    </ligand>
</feature>
<dbReference type="GO" id="GO:0000287">
    <property type="term" value="F:magnesium ion binding"/>
    <property type="evidence" value="ECO:0007669"/>
    <property type="project" value="UniProtKB-UniRule"/>
</dbReference>
<feature type="binding site" evidence="1">
    <location>
        <position position="77"/>
    </location>
    <ligand>
        <name>Mg(2+)</name>
        <dbReference type="ChEBI" id="CHEBI:18420"/>
        <label>2</label>
    </ligand>
</feature>
<dbReference type="InterPro" id="IPR016188">
    <property type="entry name" value="PurM-like_N"/>
</dbReference>
<dbReference type="RefSeq" id="WP_142705256.1">
    <property type="nucleotide sequence ID" value="NZ_VIRS01000009.1"/>
</dbReference>
<feature type="binding site" evidence="1">
    <location>
        <position position="308"/>
    </location>
    <ligand>
        <name>substrate</name>
    </ligand>
</feature>
<dbReference type="EMBL" id="VIRS01000009">
    <property type="protein sequence ID" value="TQS44262.1"/>
    <property type="molecule type" value="Genomic_DNA"/>
</dbReference>
<dbReference type="GO" id="GO:0009229">
    <property type="term" value="P:thiamine diphosphate biosynthetic process"/>
    <property type="evidence" value="ECO:0007669"/>
    <property type="project" value="UniProtKB-UniRule"/>
</dbReference>
<protein>
    <recommendedName>
        <fullName evidence="1">Thiamine-monophosphate kinase</fullName>
        <shortName evidence="1">TMP kinase</shortName>
        <shortName evidence="1">Thiamine-phosphate kinase</shortName>
        <ecNumber evidence="1">2.7.4.16</ecNumber>
    </recommendedName>
</protein>
<proteinExistence type="inferred from homology"/>
<comment type="pathway">
    <text evidence="1">Cofactor biosynthesis; thiamine diphosphate biosynthesis; thiamine diphosphate from thiamine phosphate: step 1/1.</text>
</comment>
<feature type="binding site" evidence="1">
    <location>
        <position position="48"/>
    </location>
    <ligand>
        <name>Mg(2+)</name>
        <dbReference type="ChEBI" id="CHEBI:18420"/>
        <label>1</label>
    </ligand>
</feature>
<feature type="binding site" evidence="1">
    <location>
        <position position="266"/>
    </location>
    <ligand>
        <name>substrate</name>
    </ligand>
</feature>